<dbReference type="EMBL" id="KV745219">
    <property type="protein sequence ID" value="OCK76342.1"/>
    <property type="molecule type" value="Genomic_DNA"/>
</dbReference>
<organism evidence="1 2">
    <name type="scientific">Lepidopterella palustris CBS 459.81</name>
    <dbReference type="NCBI Taxonomy" id="1314670"/>
    <lineage>
        <taxon>Eukaryota</taxon>
        <taxon>Fungi</taxon>
        <taxon>Dikarya</taxon>
        <taxon>Ascomycota</taxon>
        <taxon>Pezizomycotina</taxon>
        <taxon>Dothideomycetes</taxon>
        <taxon>Pleosporomycetidae</taxon>
        <taxon>Mytilinidiales</taxon>
        <taxon>Argynnaceae</taxon>
        <taxon>Lepidopterella</taxon>
    </lineage>
</organism>
<sequence length="109" mass="11942">MNFSLQIPLLATLRASPSVNVVDANLYLVNQQVAQKLAAVGCTGTTNTVTNMGLVRCEDLTSLCVSRMRELESVNAVETGRVLQARWRDLRFEQTERSSGACVTVKLVI</sequence>
<dbReference type="AlphaFoldDB" id="A0A8E2E2T6"/>
<keyword evidence="2" id="KW-1185">Reference proteome</keyword>
<accession>A0A8E2E2T6</accession>
<proteinExistence type="predicted"/>
<name>A0A8E2E2T6_9PEZI</name>
<dbReference type="Proteomes" id="UP000250266">
    <property type="component" value="Unassembled WGS sequence"/>
</dbReference>
<reference evidence="1 2" key="1">
    <citation type="journal article" date="2016" name="Nat. Commun.">
        <title>Ectomycorrhizal ecology is imprinted in the genome of the dominant symbiotic fungus Cenococcum geophilum.</title>
        <authorList>
            <consortium name="DOE Joint Genome Institute"/>
            <person name="Peter M."/>
            <person name="Kohler A."/>
            <person name="Ohm R.A."/>
            <person name="Kuo A."/>
            <person name="Krutzmann J."/>
            <person name="Morin E."/>
            <person name="Arend M."/>
            <person name="Barry K.W."/>
            <person name="Binder M."/>
            <person name="Choi C."/>
            <person name="Clum A."/>
            <person name="Copeland A."/>
            <person name="Grisel N."/>
            <person name="Haridas S."/>
            <person name="Kipfer T."/>
            <person name="LaButti K."/>
            <person name="Lindquist E."/>
            <person name="Lipzen A."/>
            <person name="Maire R."/>
            <person name="Meier B."/>
            <person name="Mihaltcheva S."/>
            <person name="Molinier V."/>
            <person name="Murat C."/>
            <person name="Poggeler S."/>
            <person name="Quandt C.A."/>
            <person name="Sperisen C."/>
            <person name="Tritt A."/>
            <person name="Tisserant E."/>
            <person name="Crous P.W."/>
            <person name="Henrissat B."/>
            <person name="Nehls U."/>
            <person name="Egli S."/>
            <person name="Spatafora J.W."/>
            <person name="Grigoriev I.V."/>
            <person name="Martin F.M."/>
        </authorList>
    </citation>
    <scope>NUCLEOTIDE SEQUENCE [LARGE SCALE GENOMIC DNA]</scope>
    <source>
        <strain evidence="1 2">CBS 459.81</strain>
    </source>
</reference>
<protein>
    <submittedName>
        <fullName evidence="1">Uncharacterized protein</fullName>
    </submittedName>
</protein>
<gene>
    <name evidence="1" type="ORF">K432DRAFT_148827</name>
</gene>
<evidence type="ECO:0000313" key="1">
    <source>
        <dbReference type="EMBL" id="OCK76342.1"/>
    </source>
</evidence>
<evidence type="ECO:0000313" key="2">
    <source>
        <dbReference type="Proteomes" id="UP000250266"/>
    </source>
</evidence>